<sequence length="176" mass="21049">MSRIKRWLNMHSEEFNVDGSLKPEARQQMLSKGMSNEAIDDYARRLKIKYDKWKLLDETQPEDWPIYTAYDFFTEEEKRQFNPDGSLKPEYRESELASGTSEDWLDEMARRKRLEVDRYNRISAEYAEQGINFGKEQMEEKLASSRTYLERLKQMQQDLANFEEESTLPFDPNTSF</sequence>
<protein>
    <submittedName>
        <fullName evidence="3">Uncharacterized protein</fullName>
    </submittedName>
</protein>
<feature type="region of interest" description="Disordered" evidence="2">
    <location>
        <begin position="81"/>
        <end position="102"/>
    </location>
</feature>
<evidence type="ECO:0000313" key="3">
    <source>
        <dbReference type="EMBL" id="MBD2505565.1"/>
    </source>
</evidence>
<proteinExistence type="predicted"/>
<dbReference type="EMBL" id="JACJSG010000098">
    <property type="protein sequence ID" value="MBD2505565.1"/>
    <property type="molecule type" value="Genomic_DNA"/>
</dbReference>
<comment type="caution">
    <text evidence="3">The sequence shown here is derived from an EMBL/GenBank/DDBJ whole genome shotgun (WGS) entry which is preliminary data.</text>
</comment>
<evidence type="ECO:0000313" key="4">
    <source>
        <dbReference type="Proteomes" id="UP000661112"/>
    </source>
</evidence>
<accession>A0ABR8DGM9</accession>
<feature type="compositionally biased region" description="Basic and acidic residues" evidence="2">
    <location>
        <begin position="81"/>
        <end position="95"/>
    </location>
</feature>
<keyword evidence="4" id="KW-1185">Reference proteome</keyword>
<feature type="coiled-coil region" evidence="1">
    <location>
        <begin position="135"/>
        <end position="165"/>
    </location>
</feature>
<evidence type="ECO:0000256" key="2">
    <source>
        <dbReference type="SAM" id="MobiDB-lite"/>
    </source>
</evidence>
<dbReference type="Proteomes" id="UP000661112">
    <property type="component" value="Unassembled WGS sequence"/>
</dbReference>
<evidence type="ECO:0000256" key="1">
    <source>
        <dbReference type="SAM" id="Coils"/>
    </source>
</evidence>
<reference evidence="3 4" key="1">
    <citation type="journal article" date="2020" name="ISME J.">
        <title>Comparative genomics reveals insights into cyanobacterial evolution and habitat adaptation.</title>
        <authorList>
            <person name="Chen M.Y."/>
            <person name="Teng W.K."/>
            <person name="Zhao L."/>
            <person name="Hu C.X."/>
            <person name="Zhou Y.K."/>
            <person name="Han B.P."/>
            <person name="Song L.R."/>
            <person name="Shu W.S."/>
        </authorList>
    </citation>
    <scope>NUCLEOTIDE SEQUENCE [LARGE SCALE GENOMIC DNA]</scope>
    <source>
        <strain evidence="3 4">FACHB-119</strain>
    </source>
</reference>
<organism evidence="3 4">
    <name type="scientific">Anabaena azotica FACHB-119</name>
    <dbReference type="NCBI Taxonomy" id="947527"/>
    <lineage>
        <taxon>Bacteria</taxon>
        <taxon>Bacillati</taxon>
        <taxon>Cyanobacteriota</taxon>
        <taxon>Cyanophyceae</taxon>
        <taxon>Nostocales</taxon>
        <taxon>Nostocaceae</taxon>
        <taxon>Anabaena</taxon>
        <taxon>Anabaena azotica</taxon>
    </lineage>
</organism>
<gene>
    <name evidence="3" type="ORF">H6G83_34070</name>
</gene>
<name>A0ABR8DGM9_9NOST</name>
<keyword evidence="1" id="KW-0175">Coiled coil</keyword>